<dbReference type="AlphaFoldDB" id="A0A0A1TE09"/>
<dbReference type="SUPFAM" id="SSF52540">
    <property type="entry name" value="P-loop containing nucleoside triphosphate hydrolases"/>
    <property type="match status" value="1"/>
</dbReference>
<keyword evidence="3" id="KW-1185">Reference proteome</keyword>
<reference evidence="2 3" key="1">
    <citation type="journal article" date="2015" name="Genome Announc.">
        <title>Draft Genome Sequence and Gene Annotation of the Entomopathogenic Fungus Verticillium hemipterigenum.</title>
        <authorList>
            <person name="Horn F."/>
            <person name="Habel A."/>
            <person name="Scharf D.H."/>
            <person name="Dworschak J."/>
            <person name="Brakhage A.A."/>
            <person name="Guthke R."/>
            <person name="Hertweck C."/>
            <person name="Linde J."/>
        </authorList>
    </citation>
    <scope>NUCLEOTIDE SEQUENCE [LARGE SCALE GENOMIC DNA]</scope>
</reference>
<sequence>MKVPQDLIVKPASDVNVTLSPSASSGCIDLTDVSDDGPQADKVSLLQDSVRSNLVQHCYTQLSEVNSVARFFAVTHQQLLDGIQLPGTSKVLRHYQLEAIFNFFQRASQASSNDRNKSRHGSLLCDETGLGKSYCALGVQAVTRLIYIALDDISNHPTRHNQDNIIDIEDMNQQCPSGRAFGIECPCMPGSQSKAYARTLNGGATFMIVPAHLVQESQTKSKQFFEPTTRTTAEPLCEVLVYESASMLVRYEPGLHTDGPAQHETVDPHAIHAVLPAMGTFKSAPATKRRDWESWTEMVADCGPQTTPAPPPPRTISARW</sequence>
<evidence type="ECO:0000313" key="3">
    <source>
        <dbReference type="Proteomes" id="UP000039046"/>
    </source>
</evidence>
<dbReference type="OrthoDB" id="5139665at2759"/>
<feature type="region of interest" description="Disordered" evidence="1">
    <location>
        <begin position="301"/>
        <end position="320"/>
    </location>
</feature>
<dbReference type="InterPro" id="IPR027417">
    <property type="entry name" value="P-loop_NTPase"/>
</dbReference>
<protein>
    <recommendedName>
        <fullName evidence="4">SNF2 N-terminal domain-containing protein</fullName>
    </recommendedName>
</protein>
<evidence type="ECO:0000256" key="1">
    <source>
        <dbReference type="SAM" id="MobiDB-lite"/>
    </source>
</evidence>
<name>A0A0A1TE09_9HYPO</name>
<evidence type="ECO:0008006" key="4">
    <source>
        <dbReference type="Google" id="ProtNLM"/>
    </source>
</evidence>
<accession>A0A0A1TE09</accession>
<dbReference type="PROSITE" id="PS51257">
    <property type="entry name" value="PROKAR_LIPOPROTEIN"/>
    <property type="match status" value="1"/>
</dbReference>
<gene>
    <name evidence="2" type="ORF">VHEMI10732</name>
</gene>
<dbReference type="HOGENOM" id="CLU_869294_0_0_1"/>
<organism evidence="2 3">
    <name type="scientific">[Torrubiella] hemipterigena</name>
    <dbReference type="NCBI Taxonomy" id="1531966"/>
    <lineage>
        <taxon>Eukaryota</taxon>
        <taxon>Fungi</taxon>
        <taxon>Dikarya</taxon>
        <taxon>Ascomycota</taxon>
        <taxon>Pezizomycotina</taxon>
        <taxon>Sordariomycetes</taxon>
        <taxon>Hypocreomycetidae</taxon>
        <taxon>Hypocreales</taxon>
        <taxon>Clavicipitaceae</taxon>
        <taxon>Clavicipitaceae incertae sedis</taxon>
        <taxon>'Torrubiella' clade</taxon>
    </lineage>
</organism>
<evidence type="ECO:0000313" key="2">
    <source>
        <dbReference type="EMBL" id="CEJ95241.1"/>
    </source>
</evidence>
<dbReference type="Proteomes" id="UP000039046">
    <property type="component" value="Unassembled WGS sequence"/>
</dbReference>
<dbReference type="EMBL" id="CDHN01000010">
    <property type="protein sequence ID" value="CEJ95241.1"/>
    <property type="molecule type" value="Genomic_DNA"/>
</dbReference>
<dbReference type="STRING" id="1531966.A0A0A1TE09"/>
<proteinExistence type="predicted"/>